<protein>
    <submittedName>
        <fullName evidence="1">Uncharacterized protein</fullName>
    </submittedName>
</protein>
<reference evidence="1" key="1">
    <citation type="journal article" date="2023" name="G3 (Bethesda)">
        <title>Whole genome assemblies of Zophobas morio and Tenebrio molitor.</title>
        <authorList>
            <person name="Kaur S."/>
            <person name="Stinson S.A."/>
            <person name="diCenzo G.C."/>
        </authorList>
    </citation>
    <scope>NUCLEOTIDE SEQUENCE</scope>
    <source>
        <strain evidence="1">QUZm001</strain>
    </source>
</reference>
<organism evidence="1 2">
    <name type="scientific">Zophobas morio</name>
    <dbReference type="NCBI Taxonomy" id="2755281"/>
    <lineage>
        <taxon>Eukaryota</taxon>
        <taxon>Metazoa</taxon>
        <taxon>Ecdysozoa</taxon>
        <taxon>Arthropoda</taxon>
        <taxon>Hexapoda</taxon>
        <taxon>Insecta</taxon>
        <taxon>Pterygota</taxon>
        <taxon>Neoptera</taxon>
        <taxon>Endopterygota</taxon>
        <taxon>Coleoptera</taxon>
        <taxon>Polyphaga</taxon>
        <taxon>Cucujiformia</taxon>
        <taxon>Tenebrionidae</taxon>
        <taxon>Zophobas</taxon>
    </lineage>
</organism>
<keyword evidence="2" id="KW-1185">Reference proteome</keyword>
<accession>A0AA38M8L4</accession>
<dbReference type="EMBL" id="JALNTZ010000006">
    <property type="protein sequence ID" value="KAJ3647780.1"/>
    <property type="molecule type" value="Genomic_DNA"/>
</dbReference>
<comment type="caution">
    <text evidence="1">The sequence shown here is derived from an EMBL/GenBank/DDBJ whole genome shotgun (WGS) entry which is preliminary data.</text>
</comment>
<evidence type="ECO:0000313" key="1">
    <source>
        <dbReference type="EMBL" id="KAJ3647780.1"/>
    </source>
</evidence>
<name>A0AA38M8L4_9CUCU</name>
<evidence type="ECO:0000313" key="2">
    <source>
        <dbReference type="Proteomes" id="UP001168821"/>
    </source>
</evidence>
<dbReference type="Proteomes" id="UP001168821">
    <property type="component" value="Unassembled WGS sequence"/>
</dbReference>
<gene>
    <name evidence="1" type="ORF">Zmor_019640</name>
</gene>
<proteinExistence type="predicted"/>
<sequence length="82" mass="9113">MIPICFDGYFTTVSLVEMDKVEVNGREMGGWGYKTPTGLDHICTQRSLNTRLPDPVSSKFFRGVGRVLFWVLFIGIKVIGGG</sequence>
<dbReference type="AlphaFoldDB" id="A0AA38M8L4"/>